<accession>A0A2V5I930</accession>
<sequence>MGIDSTAEDYNLSLHTLSLEREYDQTVSTAAQLLDQEARRVHRVDQLLQQFENENLQQQLDQARQEIGRVRSAEQEILGRLNQVALERDRIQQTVYVLGHEKENLARELESMSDTSVEVKALMTEKMRLAKELAGVQTEVQRLQAVESSSQTLLAEKQALSRQLSTLEVELENERRAHERTRSARGGSEQQQQQQQQQLQQQLQKQQQQQQAATAKWNAEKAALEDKIETLTKKLLATKDQLRKAQINNSNNSSSSTQPPPQAGTSIVPVKWSRDQPSTDRYAAAARINPELTIATPGAVRAKNAEKEKRAAAVAALPGEKSAFSITPFLNRTTGAPSADAESNENHADNANNDSDQESSSLEDSIIREPNVPATTATAAAAQRPRQQSLSLGKARPEKTTAATATMTATAGNSRRPRQASRRLDPIDDDDDDDDIFGAGNVSMLAKPQVRKRKLGGQQKKLIIDVEDDDMDFDFRKAGTARGRGFGGVPAFSPLKRDRR</sequence>
<feature type="region of interest" description="Disordered" evidence="2">
    <location>
        <begin position="170"/>
        <end position="198"/>
    </location>
</feature>
<protein>
    <submittedName>
        <fullName evidence="3">Uncharacterized protein</fullName>
    </submittedName>
</protein>
<feature type="compositionally biased region" description="Basic and acidic residues" evidence="2">
    <location>
        <begin position="172"/>
        <end position="182"/>
    </location>
</feature>
<dbReference type="EMBL" id="KZ825513">
    <property type="protein sequence ID" value="PYI30603.1"/>
    <property type="molecule type" value="Genomic_DNA"/>
</dbReference>
<evidence type="ECO:0000313" key="4">
    <source>
        <dbReference type="Proteomes" id="UP000248817"/>
    </source>
</evidence>
<keyword evidence="4" id="KW-1185">Reference proteome</keyword>
<evidence type="ECO:0000256" key="2">
    <source>
        <dbReference type="SAM" id="MobiDB-lite"/>
    </source>
</evidence>
<dbReference type="AlphaFoldDB" id="A0A2V5I930"/>
<evidence type="ECO:0000256" key="1">
    <source>
        <dbReference type="SAM" id="Coils"/>
    </source>
</evidence>
<name>A0A2V5I930_9EURO</name>
<feature type="coiled-coil region" evidence="1">
    <location>
        <begin position="34"/>
        <end position="76"/>
    </location>
</feature>
<feature type="region of interest" description="Disordered" evidence="2">
    <location>
        <begin position="328"/>
        <end position="363"/>
    </location>
</feature>
<feature type="region of interest" description="Disordered" evidence="2">
    <location>
        <begin position="246"/>
        <end position="279"/>
    </location>
</feature>
<reference evidence="3 4" key="1">
    <citation type="submission" date="2018-02" db="EMBL/GenBank/DDBJ databases">
        <title>The genomes of Aspergillus section Nigri reveals drivers in fungal speciation.</title>
        <authorList>
            <consortium name="DOE Joint Genome Institute"/>
            <person name="Vesth T.C."/>
            <person name="Nybo J."/>
            <person name="Theobald S."/>
            <person name="Brandl J."/>
            <person name="Frisvad J.C."/>
            <person name="Nielsen K.F."/>
            <person name="Lyhne E.K."/>
            <person name="Kogle M.E."/>
            <person name="Kuo A."/>
            <person name="Riley R."/>
            <person name="Clum A."/>
            <person name="Nolan M."/>
            <person name="Lipzen A."/>
            <person name="Salamov A."/>
            <person name="Henrissat B."/>
            <person name="Wiebenga A."/>
            <person name="De vries R.P."/>
            <person name="Grigoriev I.V."/>
            <person name="Mortensen U.H."/>
            <person name="Andersen M.R."/>
            <person name="Baker S.E."/>
        </authorList>
    </citation>
    <scope>NUCLEOTIDE SEQUENCE [LARGE SCALE GENOMIC DNA]</scope>
    <source>
        <strain evidence="3 4">CBS 114.80</strain>
    </source>
</reference>
<feature type="region of interest" description="Disordered" evidence="2">
    <location>
        <begin position="375"/>
        <end position="435"/>
    </location>
</feature>
<proteinExistence type="predicted"/>
<organism evidence="3 4">
    <name type="scientific">Aspergillus indologenus CBS 114.80</name>
    <dbReference type="NCBI Taxonomy" id="1450541"/>
    <lineage>
        <taxon>Eukaryota</taxon>
        <taxon>Fungi</taxon>
        <taxon>Dikarya</taxon>
        <taxon>Ascomycota</taxon>
        <taxon>Pezizomycotina</taxon>
        <taxon>Eurotiomycetes</taxon>
        <taxon>Eurotiomycetidae</taxon>
        <taxon>Eurotiales</taxon>
        <taxon>Aspergillaceae</taxon>
        <taxon>Aspergillus</taxon>
        <taxon>Aspergillus subgen. Circumdati</taxon>
    </lineage>
</organism>
<keyword evidence="1" id="KW-0175">Coiled coil</keyword>
<gene>
    <name evidence="3" type="ORF">BP00DRAFT_426312</name>
</gene>
<dbReference type="Proteomes" id="UP000248817">
    <property type="component" value="Unassembled WGS sequence"/>
</dbReference>
<evidence type="ECO:0000313" key="3">
    <source>
        <dbReference type="EMBL" id="PYI30603.1"/>
    </source>
</evidence>
<feature type="region of interest" description="Disordered" evidence="2">
    <location>
        <begin position="478"/>
        <end position="500"/>
    </location>
</feature>
<feature type="compositionally biased region" description="Low complexity" evidence="2">
    <location>
        <begin position="400"/>
        <end position="411"/>
    </location>
</feature>